<feature type="compositionally biased region" description="Polar residues" evidence="1">
    <location>
        <begin position="1"/>
        <end position="11"/>
    </location>
</feature>
<protein>
    <submittedName>
        <fullName evidence="2">Uncharacterized protein</fullName>
    </submittedName>
</protein>
<dbReference type="KEGG" id="ptrr:6349736"/>
<feature type="region of interest" description="Disordered" evidence="1">
    <location>
        <begin position="93"/>
        <end position="124"/>
    </location>
</feature>
<accession>B2WNG4</accession>
<dbReference type="RefSeq" id="XP_001941752.2">
    <property type="nucleotide sequence ID" value="XM_001941717.2"/>
</dbReference>
<evidence type="ECO:0000256" key="1">
    <source>
        <dbReference type="SAM" id="MobiDB-lite"/>
    </source>
</evidence>
<dbReference type="GeneID" id="6349736"/>
<evidence type="ECO:0000313" key="3">
    <source>
        <dbReference type="Proteomes" id="UP000001471"/>
    </source>
</evidence>
<feature type="region of interest" description="Disordered" evidence="1">
    <location>
        <begin position="1"/>
        <end position="26"/>
    </location>
</feature>
<dbReference type="EMBL" id="DS231631">
    <property type="protein sequence ID" value="EDU44471.1"/>
    <property type="molecule type" value="Genomic_DNA"/>
</dbReference>
<dbReference type="HOGENOM" id="CLU_1143043_0_0_1"/>
<sequence length="243" mass="27641">MTCPNCEQSSYCGKRHQRNDFEKTQNPLQTVAEFPGAEPPSTYRPKFHLTPRHLLQSSKNRTGVCVGRKDENRKPKPRIKPLLLTDEELARKKAEEAASKNKTKTKTRPKSKTDSKSKSKAQKKVLSHCINVRYRDNFMDDKSITNSVATAMIHGELAKRLTDEEKKGKKTVDEQVEKEEGKLKEWKGPMLFHGMKDLNNVPGMGTMSFKSGVPSTDLEVRDLRYIINWLAGYDKDDAPEFGS</sequence>
<feature type="compositionally biased region" description="Basic residues" evidence="1">
    <location>
        <begin position="101"/>
        <end position="110"/>
    </location>
</feature>
<dbReference type="AlphaFoldDB" id="B2WNG4"/>
<evidence type="ECO:0000313" key="2">
    <source>
        <dbReference type="EMBL" id="EDU44471.1"/>
    </source>
</evidence>
<reference evidence="3" key="1">
    <citation type="journal article" date="2013" name="G3 (Bethesda)">
        <title>Comparative genomics of a plant-pathogenic fungus, Pyrenophora tritici-repentis, reveals transduplication and the impact of repeat elements on pathogenicity and population divergence.</title>
        <authorList>
            <person name="Manning V.A."/>
            <person name="Pandelova I."/>
            <person name="Dhillon B."/>
            <person name="Wilhelm L.J."/>
            <person name="Goodwin S.B."/>
            <person name="Berlin A.M."/>
            <person name="Figueroa M."/>
            <person name="Freitag M."/>
            <person name="Hane J.K."/>
            <person name="Henrissat B."/>
            <person name="Holman W.H."/>
            <person name="Kodira C.D."/>
            <person name="Martin J."/>
            <person name="Oliver R.P."/>
            <person name="Robbertse B."/>
            <person name="Schackwitz W."/>
            <person name="Schwartz D.C."/>
            <person name="Spatafora J.W."/>
            <person name="Turgeon B.G."/>
            <person name="Yandava C."/>
            <person name="Young S."/>
            <person name="Zhou S."/>
            <person name="Zeng Q."/>
            <person name="Grigoriev I.V."/>
            <person name="Ma L.-J."/>
            <person name="Ciuffetti L.M."/>
        </authorList>
    </citation>
    <scope>NUCLEOTIDE SEQUENCE [LARGE SCALE GENOMIC DNA]</scope>
    <source>
        <strain evidence="3">Pt-1C-BFP</strain>
    </source>
</reference>
<name>B2WNG4_PYRTR</name>
<proteinExistence type="predicted"/>
<gene>
    <name evidence="2" type="ORF">PTRG_11421</name>
</gene>
<dbReference type="InParanoid" id="B2WNG4"/>
<dbReference type="Proteomes" id="UP000001471">
    <property type="component" value="Unassembled WGS sequence"/>
</dbReference>
<feature type="region of interest" description="Disordered" evidence="1">
    <location>
        <begin position="51"/>
        <end position="79"/>
    </location>
</feature>
<organism evidence="2 3">
    <name type="scientific">Pyrenophora tritici-repentis (strain Pt-1C-BFP)</name>
    <name type="common">Wheat tan spot fungus</name>
    <name type="synonym">Drechslera tritici-repentis</name>
    <dbReference type="NCBI Taxonomy" id="426418"/>
    <lineage>
        <taxon>Eukaryota</taxon>
        <taxon>Fungi</taxon>
        <taxon>Dikarya</taxon>
        <taxon>Ascomycota</taxon>
        <taxon>Pezizomycotina</taxon>
        <taxon>Dothideomycetes</taxon>
        <taxon>Pleosporomycetidae</taxon>
        <taxon>Pleosporales</taxon>
        <taxon>Pleosporineae</taxon>
        <taxon>Pleosporaceae</taxon>
        <taxon>Pyrenophora</taxon>
    </lineage>
</organism>